<feature type="domain" description="Chitin-binding type-2" evidence="7">
    <location>
        <begin position="46"/>
        <end position="99"/>
    </location>
</feature>
<sequence length="416" mass="47971">MIYQCHPINGAPISEINLSSPTTTSTSTLSTSSTIIMPTVASVQILSTCQSGQYFKRDCKLYISCENGKWRRNFCPENKYWNQIAKKCDDIHNVPECYEMFLEIQRNVRSMMQAKRSSPSIINEHNNMEAIESSQLKPSPTTAEMKSKNDHHVEFDEEYEEEEDDDDENNDEDDNGDDDNSMVNPEPDHHHDEQKSKLVTKILEKPYFSSKDYEDYDDDDDDFGEEEEEEMKTSTNNNHPKEIKLSSSSSNPTKRSHHDETISKNDIITIDDNNKNNDRMMMVNKRKKSKSNYQQQQQQSSTITPSTLAKNYGKICIIRGKQIECHESNDNVGDGTTIMTTTTIPESESITTTTATEINESGNKCGKQLSSNNDIDDQRKIHSYSLKIEINIDDRIFIRIERFIRLIIYYISFQFM</sequence>
<reference evidence="8 9" key="1">
    <citation type="journal article" date="2018" name="J. Allergy Clin. Immunol.">
        <title>High-quality assembly of Dermatophagoides pteronyssinus genome and transcriptome reveals a wide range of novel allergens.</title>
        <authorList>
            <person name="Liu X.Y."/>
            <person name="Yang K.Y."/>
            <person name="Wang M.Q."/>
            <person name="Kwok J.S."/>
            <person name="Zeng X."/>
            <person name="Yang Z."/>
            <person name="Xiao X.J."/>
            <person name="Lau C.P."/>
            <person name="Li Y."/>
            <person name="Huang Z.M."/>
            <person name="Ba J.G."/>
            <person name="Yim A.K."/>
            <person name="Ouyang C.Y."/>
            <person name="Ngai S.M."/>
            <person name="Chan T.F."/>
            <person name="Leung E.L."/>
            <person name="Liu L."/>
            <person name="Liu Z.G."/>
            <person name="Tsui S.K."/>
        </authorList>
    </citation>
    <scope>NUCLEOTIDE SEQUENCE [LARGE SCALE GENOMIC DNA]</scope>
    <source>
        <strain evidence="8">Derp</strain>
    </source>
</reference>
<dbReference type="PANTHER" id="PTHR23301">
    <property type="entry name" value="CHITIN BINDING PERITROPHIN-A"/>
    <property type="match status" value="1"/>
</dbReference>
<keyword evidence="4" id="KW-1015">Disulfide bond</keyword>
<dbReference type="Gene3D" id="2.170.140.10">
    <property type="entry name" value="Chitin binding domain"/>
    <property type="match status" value="1"/>
</dbReference>
<feature type="compositionally biased region" description="Low complexity" evidence="6">
    <location>
        <begin position="291"/>
        <end position="301"/>
    </location>
</feature>
<feature type="compositionally biased region" description="Acidic residues" evidence="6">
    <location>
        <begin position="214"/>
        <end position="230"/>
    </location>
</feature>
<keyword evidence="9" id="KW-1185">Reference proteome</keyword>
<comment type="caution">
    <text evidence="8">The sequence shown here is derived from an EMBL/GenBank/DDBJ whole genome shotgun (WGS) entry which is preliminary data.</text>
</comment>
<evidence type="ECO:0000313" key="8">
    <source>
        <dbReference type="EMBL" id="KAH9417213.1"/>
    </source>
</evidence>
<evidence type="ECO:0000256" key="1">
    <source>
        <dbReference type="ARBA" id="ARBA00022669"/>
    </source>
</evidence>
<evidence type="ECO:0000256" key="2">
    <source>
        <dbReference type="ARBA" id="ARBA00022729"/>
    </source>
</evidence>
<protein>
    <submittedName>
        <fullName evidence="8">Chitin binding</fullName>
    </submittedName>
</protein>
<dbReference type="InterPro" id="IPR002557">
    <property type="entry name" value="Chitin-bd_dom"/>
</dbReference>
<dbReference type="Proteomes" id="UP000887458">
    <property type="component" value="Unassembled WGS sequence"/>
</dbReference>
<evidence type="ECO:0000313" key="9">
    <source>
        <dbReference type="Proteomes" id="UP000887458"/>
    </source>
</evidence>
<keyword evidence="5" id="KW-0325">Glycoprotein</keyword>
<dbReference type="PANTHER" id="PTHR23301:SF106">
    <property type="entry name" value="CHITIN-BINDING TYPE-2 DOMAIN-CONTAINING PROTEIN-RELATED"/>
    <property type="match status" value="1"/>
</dbReference>
<dbReference type="InterPro" id="IPR036508">
    <property type="entry name" value="Chitin-bd_dom_sf"/>
</dbReference>
<keyword evidence="2" id="KW-0732">Signal</keyword>
<feature type="compositionally biased region" description="Basic and acidic residues" evidence="6">
    <location>
        <begin position="145"/>
        <end position="154"/>
    </location>
</feature>
<name>A0ABQ8J3W8_DERPT</name>
<dbReference type="EMBL" id="NJHN03000077">
    <property type="protein sequence ID" value="KAH9417213.1"/>
    <property type="molecule type" value="Genomic_DNA"/>
</dbReference>
<dbReference type="PROSITE" id="PS50940">
    <property type="entry name" value="CHIT_BIND_II"/>
    <property type="match status" value="1"/>
</dbReference>
<dbReference type="InterPro" id="IPR051940">
    <property type="entry name" value="Chitin_bind-dev_reg"/>
</dbReference>
<feature type="compositionally biased region" description="Polar residues" evidence="6">
    <location>
        <begin position="132"/>
        <end position="144"/>
    </location>
</feature>
<feature type="region of interest" description="Disordered" evidence="6">
    <location>
        <begin position="129"/>
        <end position="264"/>
    </location>
</feature>
<feature type="compositionally biased region" description="Acidic residues" evidence="6">
    <location>
        <begin position="155"/>
        <end position="180"/>
    </location>
</feature>
<evidence type="ECO:0000256" key="3">
    <source>
        <dbReference type="ARBA" id="ARBA00022737"/>
    </source>
</evidence>
<evidence type="ECO:0000259" key="7">
    <source>
        <dbReference type="PROSITE" id="PS50940"/>
    </source>
</evidence>
<evidence type="ECO:0000256" key="5">
    <source>
        <dbReference type="ARBA" id="ARBA00023180"/>
    </source>
</evidence>
<reference evidence="8 9" key="2">
    <citation type="journal article" date="2022" name="Mol. Biol. Evol.">
        <title>Comparative Genomics Reveals Insights into the Divergent Evolution of Astigmatic Mites and Household Pest Adaptations.</title>
        <authorList>
            <person name="Xiong Q."/>
            <person name="Wan A.T."/>
            <person name="Liu X."/>
            <person name="Fung C.S."/>
            <person name="Xiao X."/>
            <person name="Malainual N."/>
            <person name="Hou J."/>
            <person name="Wang L."/>
            <person name="Wang M."/>
            <person name="Yang K.Y."/>
            <person name="Cui Y."/>
            <person name="Leung E.L."/>
            <person name="Nong W."/>
            <person name="Shin S.K."/>
            <person name="Au S.W."/>
            <person name="Jeong K.Y."/>
            <person name="Chew F.T."/>
            <person name="Hui J.H."/>
            <person name="Leung T.F."/>
            <person name="Tungtrongchitr A."/>
            <person name="Zhong N."/>
            <person name="Liu Z."/>
            <person name="Tsui S.K."/>
        </authorList>
    </citation>
    <scope>NUCLEOTIDE SEQUENCE [LARGE SCALE GENOMIC DNA]</scope>
    <source>
        <strain evidence="8">Derp</strain>
    </source>
</reference>
<organism evidence="8 9">
    <name type="scientific">Dermatophagoides pteronyssinus</name>
    <name type="common">European house dust mite</name>
    <dbReference type="NCBI Taxonomy" id="6956"/>
    <lineage>
        <taxon>Eukaryota</taxon>
        <taxon>Metazoa</taxon>
        <taxon>Ecdysozoa</taxon>
        <taxon>Arthropoda</taxon>
        <taxon>Chelicerata</taxon>
        <taxon>Arachnida</taxon>
        <taxon>Acari</taxon>
        <taxon>Acariformes</taxon>
        <taxon>Sarcoptiformes</taxon>
        <taxon>Astigmata</taxon>
        <taxon>Psoroptidia</taxon>
        <taxon>Analgoidea</taxon>
        <taxon>Pyroglyphidae</taxon>
        <taxon>Dermatophagoidinae</taxon>
        <taxon>Dermatophagoides</taxon>
    </lineage>
</organism>
<keyword evidence="3" id="KW-0677">Repeat</keyword>
<evidence type="ECO:0000256" key="6">
    <source>
        <dbReference type="SAM" id="MobiDB-lite"/>
    </source>
</evidence>
<evidence type="ECO:0000256" key="4">
    <source>
        <dbReference type="ARBA" id="ARBA00023157"/>
    </source>
</evidence>
<keyword evidence="1" id="KW-0147">Chitin-binding</keyword>
<accession>A0ABQ8J3W8</accession>
<dbReference type="SUPFAM" id="SSF57625">
    <property type="entry name" value="Invertebrate chitin-binding proteins"/>
    <property type="match status" value="1"/>
</dbReference>
<feature type="compositionally biased region" description="Basic and acidic residues" evidence="6">
    <location>
        <begin position="186"/>
        <end position="196"/>
    </location>
</feature>
<dbReference type="SMART" id="SM00494">
    <property type="entry name" value="ChtBD2"/>
    <property type="match status" value="1"/>
</dbReference>
<dbReference type="Pfam" id="PF01607">
    <property type="entry name" value="CBM_14"/>
    <property type="match status" value="1"/>
</dbReference>
<proteinExistence type="predicted"/>
<feature type="region of interest" description="Disordered" evidence="6">
    <location>
        <begin position="285"/>
        <end position="306"/>
    </location>
</feature>
<gene>
    <name evidence="8" type="primary">Cpap3-e</name>
    <name evidence="8" type="ORF">DERP_007210</name>
</gene>